<dbReference type="AlphaFoldDB" id="A0A1B0B618"/>
<protein>
    <submittedName>
        <fullName evidence="1">Uncharacterized protein</fullName>
    </submittedName>
</protein>
<proteinExistence type="predicted"/>
<evidence type="ECO:0000313" key="1">
    <source>
        <dbReference type="EnsemblMetazoa" id="GPPI020080-PA"/>
    </source>
</evidence>
<reference evidence="1" key="2">
    <citation type="submission" date="2020-05" db="UniProtKB">
        <authorList>
            <consortium name="EnsemblMetazoa"/>
        </authorList>
    </citation>
    <scope>IDENTIFICATION</scope>
    <source>
        <strain evidence="1">IAEA</strain>
    </source>
</reference>
<dbReference type="EnsemblMetazoa" id="GPPI020080-RA">
    <property type="protein sequence ID" value="GPPI020080-PA"/>
    <property type="gene ID" value="GPPI020080"/>
</dbReference>
<dbReference type="Proteomes" id="UP000092460">
    <property type="component" value="Unassembled WGS sequence"/>
</dbReference>
<sequence length="123" mass="14331">MFKAQLVANTVSLAFLYKEIPLRTMAYKLKNTFITGSKSSGELGNHDMFNAYHKWFCSPMVYFIKSQQAVNYLLLLCTDIFNQRSIRCGVDFVLLCMWLEPLRSENFSTQTRDDVSLVYDFIK</sequence>
<dbReference type="EMBL" id="JXJN01008943">
    <property type="status" value="NOT_ANNOTATED_CDS"/>
    <property type="molecule type" value="Genomic_DNA"/>
</dbReference>
<evidence type="ECO:0000313" key="2">
    <source>
        <dbReference type="Proteomes" id="UP000092460"/>
    </source>
</evidence>
<organism evidence="1 2">
    <name type="scientific">Glossina palpalis gambiensis</name>
    <dbReference type="NCBI Taxonomy" id="67801"/>
    <lineage>
        <taxon>Eukaryota</taxon>
        <taxon>Metazoa</taxon>
        <taxon>Ecdysozoa</taxon>
        <taxon>Arthropoda</taxon>
        <taxon>Hexapoda</taxon>
        <taxon>Insecta</taxon>
        <taxon>Pterygota</taxon>
        <taxon>Neoptera</taxon>
        <taxon>Endopterygota</taxon>
        <taxon>Diptera</taxon>
        <taxon>Brachycera</taxon>
        <taxon>Muscomorpha</taxon>
        <taxon>Hippoboscoidea</taxon>
        <taxon>Glossinidae</taxon>
        <taxon>Glossina</taxon>
    </lineage>
</organism>
<dbReference type="VEuPathDB" id="VectorBase:GPPI020080"/>
<reference evidence="2" key="1">
    <citation type="submission" date="2015-01" db="EMBL/GenBank/DDBJ databases">
        <authorList>
            <person name="Aksoy S."/>
            <person name="Warren W."/>
            <person name="Wilson R.K."/>
        </authorList>
    </citation>
    <scope>NUCLEOTIDE SEQUENCE [LARGE SCALE GENOMIC DNA]</scope>
    <source>
        <strain evidence="2">IAEA</strain>
    </source>
</reference>
<keyword evidence="2" id="KW-1185">Reference proteome</keyword>
<name>A0A1B0B618_9MUSC</name>
<accession>A0A1B0B618</accession>